<feature type="domain" description="TonB C-terminal" evidence="1">
    <location>
        <begin position="72"/>
        <end position="131"/>
    </location>
</feature>
<evidence type="ECO:0000259" key="1">
    <source>
        <dbReference type="Pfam" id="PF03544"/>
    </source>
</evidence>
<dbReference type="InterPro" id="IPR037682">
    <property type="entry name" value="TonB_C"/>
</dbReference>
<comment type="caution">
    <text evidence="2">The sequence shown here is derived from an EMBL/GenBank/DDBJ whole genome shotgun (WGS) entry which is preliminary data.</text>
</comment>
<evidence type="ECO:0000313" key="3">
    <source>
        <dbReference type="Proteomes" id="UP000256512"/>
    </source>
</evidence>
<dbReference type="Pfam" id="PF03544">
    <property type="entry name" value="TonB_C"/>
    <property type="match status" value="1"/>
</dbReference>
<dbReference type="AlphaFoldDB" id="A0A3D9BTQ9"/>
<gene>
    <name evidence="2" type="ORF">DRF62_02630</name>
</gene>
<reference evidence="2 3" key="1">
    <citation type="journal article" date="2006" name="Int. J. Syst. Evol. Microbiol.">
        <title>Chryseobacterium piscium sp. nov., isolated from fish of the South Atlantic Ocean off South Africa.</title>
        <authorList>
            <person name="de Beer H."/>
            <person name="Hugo C.J."/>
            <person name="Jooste P.J."/>
            <person name="Vancanneyt M."/>
            <person name="Coenye T."/>
            <person name="Vandamme P."/>
        </authorList>
    </citation>
    <scope>NUCLEOTIDE SEQUENCE [LARGE SCALE GENOMIC DNA]</scope>
    <source>
        <strain evidence="2 3">CCUG 51923</strain>
    </source>
</reference>
<dbReference type="Gene3D" id="3.30.1150.10">
    <property type="match status" value="1"/>
</dbReference>
<accession>A0A3D9BTQ9</accession>
<organism evidence="2 3">
    <name type="scientific">Chryseobacterium piscium</name>
    <dbReference type="NCBI Taxonomy" id="333702"/>
    <lineage>
        <taxon>Bacteria</taxon>
        <taxon>Pseudomonadati</taxon>
        <taxon>Bacteroidota</taxon>
        <taxon>Flavobacteriia</taxon>
        <taxon>Flavobacteriales</taxon>
        <taxon>Weeksellaceae</taxon>
        <taxon>Chryseobacterium group</taxon>
        <taxon>Chryseobacterium</taxon>
    </lineage>
</organism>
<dbReference type="EMBL" id="QNVS01000004">
    <property type="protein sequence ID" value="REC56741.1"/>
    <property type="molecule type" value="Genomic_DNA"/>
</dbReference>
<proteinExistence type="predicted"/>
<name>A0A3D9BTQ9_9FLAO</name>
<dbReference type="GO" id="GO:0055085">
    <property type="term" value="P:transmembrane transport"/>
    <property type="evidence" value="ECO:0007669"/>
    <property type="project" value="InterPro"/>
</dbReference>
<dbReference type="SUPFAM" id="SSF74653">
    <property type="entry name" value="TolA/TonB C-terminal domain"/>
    <property type="match status" value="1"/>
</dbReference>
<evidence type="ECO:0000313" key="2">
    <source>
        <dbReference type="EMBL" id="REC56741.1"/>
    </source>
</evidence>
<sequence>MKKLFVLIVLISSVKIFSQESITPKEEITAKEYAFDKTDKAAEYPGGINAFRKKLTQIFNSNKIKAKGIIKSEVQFVITEEGKLTELKIIGDNESMNKEMERSIKAMSKTKWTPAEIDGKLVRFRYKLPIAMNFD</sequence>
<dbReference type="Proteomes" id="UP000256512">
    <property type="component" value="Unassembled WGS sequence"/>
</dbReference>
<keyword evidence="3" id="KW-1185">Reference proteome</keyword>
<protein>
    <recommendedName>
        <fullName evidence="1">TonB C-terminal domain-containing protein</fullName>
    </recommendedName>
</protein>
<dbReference type="RefSeq" id="WP_079463495.1">
    <property type="nucleotide sequence ID" value="NZ_QNVS01000004.1"/>
</dbReference>